<dbReference type="AlphaFoldDB" id="A0A9P0AZK4"/>
<evidence type="ECO:0000256" key="1">
    <source>
        <dbReference type="ARBA" id="ARBA00022884"/>
    </source>
</evidence>
<keyword evidence="1 2" id="KW-0694">RNA-binding</keyword>
<feature type="region of interest" description="Disordered" evidence="3">
    <location>
        <begin position="374"/>
        <end position="427"/>
    </location>
</feature>
<name>A0A9P0AZK4_BRAAE</name>
<feature type="domain" description="RRM" evidence="4">
    <location>
        <begin position="6"/>
        <end position="88"/>
    </location>
</feature>
<protein>
    <recommendedName>
        <fullName evidence="4">RRM domain-containing protein</fullName>
    </recommendedName>
</protein>
<evidence type="ECO:0000313" key="5">
    <source>
        <dbReference type="EMBL" id="CAH0552142.1"/>
    </source>
</evidence>
<feature type="region of interest" description="Disordered" evidence="3">
    <location>
        <begin position="461"/>
        <end position="515"/>
    </location>
</feature>
<evidence type="ECO:0000259" key="4">
    <source>
        <dbReference type="PROSITE" id="PS50102"/>
    </source>
</evidence>
<feature type="compositionally biased region" description="Acidic residues" evidence="3">
    <location>
        <begin position="282"/>
        <end position="292"/>
    </location>
</feature>
<feature type="compositionally biased region" description="Basic and acidic residues" evidence="3">
    <location>
        <begin position="374"/>
        <end position="396"/>
    </location>
</feature>
<dbReference type="SUPFAM" id="SSF54928">
    <property type="entry name" value="RNA-binding domain, RBD"/>
    <property type="match status" value="1"/>
</dbReference>
<evidence type="ECO:0000313" key="6">
    <source>
        <dbReference type="Proteomes" id="UP001154078"/>
    </source>
</evidence>
<dbReference type="GO" id="GO:0003723">
    <property type="term" value="F:RNA binding"/>
    <property type="evidence" value="ECO:0007669"/>
    <property type="project" value="UniProtKB-UniRule"/>
</dbReference>
<feature type="region of interest" description="Disordered" evidence="3">
    <location>
        <begin position="98"/>
        <end position="191"/>
    </location>
</feature>
<dbReference type="SMART" id="SM00360">
    <property type="entry name" value="RRM"/>
    <property type="match status" value="1"/>
</dbReference>
<evidence type="ECO:0000256" key="3">
    <source>
        <dbReference type="SAM" id="MobiDB-lite"/>
    </source>
</evidence>
<dbReference type="Proteomes" id="UP001154078">
    <property type="component" value="Chromosome 2"/>
</dbReference>
<dbReference type="EMBL" id="OV121133">
    <property type="protein sequence ID" value="CAH0552142.1"/>
    <property type="molecule type" value="Genomic_DNA"/>
</dbReference>
<sequence>MKLQEKRIFISDLPETATEDECKTLFGEYGKVKSIEIKERKELGPKNYSLFFAYINLETDDHSIQKCFKDFAQNEWHGQYVQLQLARESFLDRLKREREENEKNNGNATSQPKLEPLQPKIINGVKKTPKKESSSESSSETESEDEKPPVKKTSAITKPVSTKSSSSSSSSSSESEKEIEPPITDFVIKSNKGKQLNKNGLVIESVGNEPIIKIDLSKKKPATVNSEANLKRLQSLNRMKEGYKSQKLTINKALAKVDATQDNKVVFSGKSSEKKDKKSLFDDEESDGENFEDNFKVKEQFQGKKGQKLLELQSKFKNDKRFALDERFVEEDDEQVMTENRDLEDLTLEEEKQKELEILGEVLGKNLPAKSKLNEEKQMLRFDPTQPEHSKYEMQKEVAPPKSKKKRRDFEEAFADKKVEESKQPEVSKEVFYKVTENLKETLHGEKPGFSLLGMFGKNEDVEENGEETAEKIIRGNNNNLGGDKNPFKYDSSDDEDQTEDIPNASNQEQKDVPDTRNVRFWSESFFFKDDDYRLQEGFDFIEKMRLEEKGEFTKLRRDLKEIVRSKVRNNQRKDKPFRKKLGGNKKRKNIRMKKALKR</sequence>
<feature type="region of interest" description="Disordered" evidence="3">
    <location>
        <begin position="569"/>
        <end position="599"/>
    </location>
</feature>
<keyword evidence="6" id="KW-1185">Reference proteome</keyword>
<dbReference type="PANTHER" id="PTHR48029">
    <property type="entry name" value="NUCLEOLAR PROTEIN 8"/>
    <property type="match status" value="1"/>
</dbReference>
<reference evidence="5" key="1">
    <citation type="submission" date="2021-12" db="EMBL/GenBank/DDBJ databases">
        <authorList>
            <person name="King R."/>
        </authorList>
    </citation>
    <scope>NUCLEOTIDE SEQUENCE</scope>
</reference>
<dbReference type="OrthoDB" id="21643at2759"/>
<feature type="region of interest" description="Disordered" evidence="3">
    <location>
        <begin position="268"/>
        <end position="292"/>
    </location>
</feature>
<feature type="compositionally biased region" description="Low complexity" evidence="3">
    <location>
        <begin position="156"/>
        <end position="173"/>
    </location>
</feature>
<dbReference type="InterPro" id="IPR000504">
    <property type="entry name" value="RRM_dom"/>
</dbReference>
<evidence type="ECO:0000256" key="2">
    <source>
        <dbReference type="PROSITE-ProRule" id="PRU00176"/>
    </source>
</evidence>
<feature type="compositionally biased region" description="Basic and acidic residues" evidence="3">
    <location>
        <begin position="408"/>
        <end position="427"/>
    </location>
</feature>
<dbReference type="PANTHER" id="PTHR48029:SF1">
    <property type="entry name" value="NUCLEOLAR PROTEIN 8"/>
    <property type="match status" value="1"/>
</dbReference>
<dbReference type="Gene3D" id="3.30.70.330">
    <property type="match status" value="1"/>
</dbReference>
<dbReference type="InterPro" id="IPR035979">
    <property type="entry name" value="RBD_domain_sf"/>
</dbReference>
<dbReference type="InterPro" id="IPR012677">
    <property type="entry name" value="Nucleotide-bd_a/b_plait_sf"/>
</dbReference>
<gene>
    <name evidence="5" type="ORF">MELIAE_LOCUS4588</name>
</gene>
<dbReference type="PROSITE" id="PS50102">
    <property type="entry name" value="RRM"/>
    <property type="match status" value="1"/>
</dbReference>
<feature type="compositionally biased region" description="Basic and acidic residues" evidence="3">
    <location>
        <begin position="271"/>
        <end position="281"/>
    </location>
</feature>
<organism evidence="5 6">
    <name type="scientific">Brassicogethes aeneus</name>
    <name type="common">Rape pollen beetle</name>
    <name type="synonym">Meligethes aeneus</name>
    <dbReference type="NCBI Taxonomy" id="1431903"/>
    <lineage>
        <taxon>Eukaryota</taxon>
        <taxon>Metazoa</taxon>
        <taxon>Ecdysozoa</taxon>
        <taxon>Arthropoda</taxon>
        <taxon>Hexapoda</taxon>
        <taxon>Insecta</taxon>
        <taxon>Pterygota</taxon>
        <taxon>Neoptera</taxon>
        <taxon>Endopterygota</taxon>
        <taxon>Coleoptera</taxon>
        <taxon>Polyphaga</taxon>
        <taxon>Cucujiformia</taxon>
        <taxon>Nitidulidae</taxon>
        <taxon>Meligethinae</taxon>
        <taxon>Brassicogethes</taxon>
    </lineage>
</organism>
<accession>A0A9P0AZK4</accession>
<dbReference type="Pfam" id="PF00076">
    <property type="entry name" value="RRM_1"/>
    <property type="match status" value="1"/>
</dbReference>
<proteinExistence type="predicted"/>